<name>A0AAN7HD97_9PEZI</name>
<proteinExistence type="predicted"/>
<dbReference type="PROSITE" id="PS50013">
    <property type="entry name" value="CHROMO_2"/>
    <property type="match status" value="1"/>
</dbReference>
<evidence type="ECO:0000256" key="1">
    <source>
        <dbReference type="ARBA" id="ARBA00011353"/>
    </source>
</evidence>
<dbReference type="AlphaFoldDB" id="A0AAN7HD97"/>
<feature type="region of interest" description="Disordered" evidence="2">
    <location>
        <begin position="114"/>
        <end position="138"/>
    </location>
</feature>
<keyword evidence="5" id="KW-1185">Reference proteome</keyword>
<dbReference type="SUPFAM" id="SSF54160">
    <property type="entry name" value="Chromo domain-like"/>
    <property type="match status" value="1"/>
</dbReference>
<organism evidence="4 5">
    <name type="scientific">Achaetomium macrosporum</name>
    <dbReference type="NCBI Taxonomy" id="79813"/>
    <lineage>
        <taxon>Eukaryota</taxon>
        <taxon>Fungi</taxon>
        <taxon>Dikarya</taxon>
        <taxon>Ascomycota</taxon>
        <taxon>Pezizomycotina</taxon>
        <taxon>Sordariomycetes</taxon>
        <taxon>Sordariomycetidae</taxon>
        <taxon>Sordariales</taxon>
        <taxon>Chaetomiaceae</taxon>
        <taxon>Achaetomium</taxon>
    </lineage>
</organism>
<reference evidence="4" key="1">
    <citation type="journal article" date="2023" name="Mol. Phylogenet. Evol.">
        <title>Genome-scale phylogeny and comparative genomics of the fungal order Sordariales.</title>
        <authorList>
            <person name="Hensen N."/>
            <person name="Bonometti L."/>
            <person name="Westerberg I."/>
            <person name="Brannstrom I.O."/>
            <person name="Guillou S."/>
            <person name="Cros-Aarteil S."/>
            <person name="Calhoun S."/>
            <person name="Haridas S."/>
            <person name="Kuo A."/>
            <person name="Mondo S."/>
            <person name="Pangilinan J."/>
            <person name="Riley R."/>
            <person name="LaButti K."/>
            <person name="Andreopoulos B."/>
            <person name="Lipzen A."/>
            <person name="Chen C."/>
            <person name="Yan M."/>
            <person name="Daum C."/>
            <person name="Ng V."/>
            <person name="Clum A."/>
            <person name="Steindorff A."/>
            <person name="Ohm R.A."/>
            <person name="Martin F."/>
            <person name="Silar P."/>
            <person name="Natvig D.O."/>
            <person name="Lalanne C."/>
            <person name="Gautier V."/>
            <person name="Ament-Velasquez S.L."/>
            <person name="Kruys A."/>
            <person name="Hutchinson M.I."/>
            <person name="Powell A.J."/>
            <person name="Barry K."/>
            <person name="Miller A.N."/>
            <person name="Grigoriev I.V."/>
            <person name="Debuchy R."/>
            <person name="Gladieux P."/>
            <person name="Hiltunen Thoren M."/>
            <person name="Johannesson H."/>
        </authorList>
    </citation>
    <scope>NUCLEOTIDE SEQUENCE</scope>
    <source>
        <strain evidence="4">CBS 532.94</strain>
    </source>
</reference>
<dbReference type="CDD" id="cd00024">
    <property type="entry name" value="CD_CSD"/>
    <property type="match status" value="1"/>
</dbReference>
<sequence length="554" mass="60714">MADNISPTRRKTTTLEIPLPTIRKYVPGSGGPPPRISLAPPRDSTAYIINQFVLPTDNDTTPTSRRLIYYHVGFTDFPAVKILVPCNKVFDYVSPRELEDWEYRHLERKEEERARRLAEKQRAGATTKPGQKPKVPMQDVGIPVLSSADEALLLAQEVASPSLSTPQKRRLGEMLHEDTGDTSNIESDDAAIRRQLQGGDESDDLGLEGDLEAEFDSVDQLSLQDSTSATGTPSRAGSAIPPMQVSIPARPAAPPMGPAFPNPAPVAVSIAQTNTSTTGRIHPAWAHAFGQQNRSEQPLKLHSQSGSSQTKQNGTSWPLPAKPQPPQPSSTQTWGSAVRTESASKASASRISTPGHRESSAMTSDSSVTKRKARSPSGNARQGKQPRPKKQKVKQEEEPPADEWEVKDLLDDQWVTENGVKVHKYLVLWEGDWPPDQNPTWEPAENVQDQGLIKRYQKKKKAGLLKPPKKAQKTLHQYLAAPQYSSVAEAFEGGIDEQTGAVGGDIESDTDPPNEMFLVTKNVEDIAANAAKPSPSFRAFDDKLARYNQAFPRV</sequence>
<feature type="domain" description="Chromo" evidence="3">
    <location>
        <begin position="404"/>
        <end position="468"/>
    </location>
</feature>
<dbReference type="Pfam" id="PF00385">
    <property type="entry name" value="Chromo"/>
    <property type="match status" value="1"/>
</dbReference>
<gene>
    <name evidence="4" type="ORF">C8A03DRAFT_16228</name>
</gene>
<feature type="compositionally biased region" description="Polar residues" evidence="2">
    <location>
        <begin position="224"/>
        <end position="235"/>
    </location>
</feature>
<dbReference type="GO" id="GO:0006338">
    <property type="term" value="P:chromatin remodeling"/>
    <property type="evidence" value="ECO:0007669"/>
    <property type="project" value="UniProtKB-ARBA"/>
</dbReference>
<dbReference type="InterPro" id="IPR023780">
    <property type="entry name" value="Chromo_domain"/>
</dbReference>
<evidence type="ECO:0000313" key="4">
    <source>
        <dbReference type="EMBL" id="KAK4237200.1"/>
    </source>
</evidence>
<dbReference type="Gene3D" id="2.40.50.40">
    <property type="match status" value="1"/>
</dbReference>
<accession>A0AAN7HD97</accession>
<dbReference type="EMBL" id="MU860150">
    <property type="protein sequence ID" value="KAK4237200.1"/>
    <property type="molecule type" value="Genomic_DNA"/>
</dbReference>
<comment type="caution">
    <text evidence="4">The sequence shown here is derived from an EMBL/GenBank/DDBJ whole genome shotgun (WGS) entry which is preliminary data.</text>
</comment>
<dbReference type="SMART" id="SM00298">
    <property type="entry name" value="CHROMO"/>
    <property type="match status" value="1"/>
</dbReference>
<comment type="subunit">
    <text evidence="1">Component of the NuA4 histone acetyltransferase complex.</text>
</comment>
<feature type="region of interest" description="Disordered" evidence="2">
    <location>
        <begin position="286"/>
        <end position="405"/>
    </location>
</feature>
<evidence type="ECO:0000259" key="3">
    <source>
        <dbReference type="PROSITE" id="PS50013"/>
    </source>
</evidence>
<dbReference type="InterPro" id="IPR016197">
    <property type="entry name" value="Chromo-like_dom_sf"/>
</dbReference>
<feature type="region of interest" description="Disordered" evidence="2">
    <location>
        <begin position="224"/>
        <end position="260"/>
    </location>
</feature>
<dbReference type="InterPro" id="IPR000953">
    <property type="entry name" value="Chromo/chromo_shadow_dom"/>
</dbReference>
<dbReference type="Proteomes" id="UP001303760">
    <property type="component" value="Unassembled WGS sequence"/>
</dbReference>
<feature type="compositionally biased region" description="Pro residues" evidence="2">
    <location>
        <begin position="251"/>
        <end position="260"/>
    </location>
</feature>
<reference evidence="4" key="2">
    <citation type="submission" date="2023-05" db="EMBL/GenBank/DDBJ databases">
        <authorList>
            <consortium name="Lawrence Berkeley National Laboratory"/>
            <person name="Steindorff A."/>
            <person name="Hensen N."/>
            <person name="Bonometti L."/>
            <person name="Westerberg I."/>
            <person name="Brannstrom I.O."/>
            <person name="Guillou S."/>
            <person name="Cros-Aarteil S."/>
            <person name="Calhoun S."/>
            <person name="Haridas S."/>
            <person name="Kuo A."/>
            <person name="Mondo S."/>
            <person name="Pangilinan J."/>
            <person name="Riley R."/>
            <person name="Labutti K."/>
            <person name="Andreopoulos B."/>
            <person name="Lipzen A."/>
            <person name="Chen C."/>
            <person name="Yanf M."/>
            <person name="Daum C."/>
            <person name="Ng V."/>
            <person name="Clum A."/>
            <person name="Ohm R."/>
            <person name="Martin F."/>
            <person name="Silar P."/>
            <person name="Natvig D."/>
            <person name="Lalanne C."/>
            <person name="Gautier V."/>
            <person name="Ament-Velasquez S.L."/>
            <person name="Kruys A."/>
            <person name="Hutchinson M.I."/>
            <person name="Powell A.J."/>
            <person name="Barry K."/>
            <person name="Miller A.N."/>
            <person name="Grigoriev I.V."/>
            <person name="Debuchy R."/>
            <person name="Gladieux P."/>
            <person name="Thoren M.H."/>
            <person name="Johannesson H."/>
        </authorList>
    </citation>
    <scope>NUCLEOTIDE SEQUENCE</scope>
    <source>
        <strain evidence="4">CBS 532.94</strain>
    </source>
</reference>
<evidence type="ECO:0000256" key="2">
    <source>
        <dbReference type="SAM" id="MobiDB-lite"/>
    </source>
</evidence>
<feature type="compositionally biased region" description="Polar residues" evidence="2">
    <location>
        <begin position="290"/>
        <end position="316"/>
    </location>
</feature>
<evidence type="ECO:0000313" key="5">
    <source>
        <dbReference type="Proteomes" id="UP001303760"/>
    </source>
</evidence>
<feature type="compositionally biased region" description="Polar residues" evidence="2">
    <location>
        <begin position="339"/>
        <end position="352"/>
    </location>
</feature>
<protein>
    <recommendedName>
        <fullName evidence="3">Chromo domain-containing protein</fullName>
    </recommendedName>
</protein>